<dbReference type="AlphaFoldDB" id="A0A1B3ZE14"/>
<organism evidence="1 2">
    <name type="scientific">Sphingomonas panacis</name>
    <dbReference type="NCBI Taxonomy" id="1560345"/>
    <lineage>
        <taxon>Bacteria</taxon>
        <taxon>Pseudomonadati</taxon>
        <taxon>Pseudomonadota</taxon>
        <taxon>Alphaproteobacteria</taxon>
        <taxon>Sphingomonadales</taxon>
        <taxon>Sphingomonadaceae</taxon>
        <taxon>Sphingomonas</taxon>
    </lineage>
</organism>
<protein>
    <submittedName>
        <fullName evidence="1">Uncharacterized protein</fullName>
    </submittedName>
</protein>
<dbReference type="STRING" id="1560345.AWL63_18670"/>
<dbReference type="KEGG" id="span:AWL63_18670"/>
<evidence type="ECO:0000313" key="2">
    <source>
        <dbReference type="Proteomes" id="UP000094256"/>
    </source>
</evidence>
<evidence type="ECO:0000313" key="1">
    <source>
        <dbReference type="EMBL" id="AOH85660.1"/>
    </source>
</evidence>
<proteinExistence type="predicted"/>
<name>A0A1B3ZE14_9SPHN</name>
<accession>A0A1B3ZE14</accession>
<dbReference type="Proteomes" id="UP000094256">
    <property type="component" value="Chromosome"/>
</dbReference>
<dbReference type="RefSeq" id="WP_069206195.1">
    <property type="nucleotide sequence ID" value="NZ_CP014168.1"/>
</dbReference>
<keyword evidence="2" id="KW-1185">Reference proteome</keyword>
<sequence>MAVLLLPHLCMADALPAETRAMRKSAEPKAPEVVLQAIVQTAAGFVIAQVKPAAETPSPRQPSLIPLGGAVRIDRELLEKKSNGKDNGDARI</sequence>
<gene>
    <name evidence="1" type="ORF">AWL63_18670</name>
</gene>
<reference evidence="1 2" key="1">
    <citation type="submission" date="2016-01" db="EMBL/GenBank/DDBJ databases">
        <title>Complete genome and mega plasmid sequence of Sphingomonas panacis DCY99 elicits systemic resistance in rice to Xanthomonas oryzae.</title>
        <authorList>
            <person name="Kim Y.J."/>
            <person name="Yang D.C."/>
            <person name="Sing P."/>
        </authorList>
    </citation>
    <scope>NUCLEOTIDE SEQUENCE [LARGE SCALE GENOMIC DNA]</scope>
    <source>
        <strain evidence="1 2">DCY99</strain>
    </source>
</reference>
<dbReference type="EMBL" id="CP014168">
    <property type="protein sequence ID" value="AOH85660.1"/>
    <property type="molecule type" value="Genomic_DNA"/>
</dbReference>